<dbReference type="PANTHER" id="PTHR46082:SF6">
    <property type="entry name" value="AAA+ ATPASE DOMAIN-CONTAINING PROTEIN-RELATED"/>
    <property type="match status" value="1"/>
</dbReference>
<dbReference type="Pfam" id="PF13424">
    <property type="entry name" value="TPR_12"/>
    <property type="match status" value="1"/>
</dbReference>
<feature type="region of interest" description="Disordered" evidence="1">
    <location>
        <begin position="649"/>
        <end position="674"/>
    </location>
</feature>
<dbReference type="Gene3D" id="1.25.40.10">
    <property type="entry name" value="Tetratricopeptide repeat domain"/>
    <property type="match status" value="2"/>
</dbReference>
<dbReference type="PANTHER" id="PTHR46082">
    <property type="entry name" value="ATP/GTP-BINDING PROTEIN-RELATED"/>
    <property type="match status" value="1"/>
</dbReference>
<accession>A0A2P8DKI6</accession>
<feature type="compositionally biased region" description="Basic and acidic residues" evidence="1">
    <location>
        <begin position="656"/>
        <end position="674"/>
    </location>
</feature>
<dbReference type="AlphaFoldDB" id="A0A2P8DKI6"/>
<dbReference type="InterPro" id="IPR042197">
    <property type="entry name" value="Apaf_helical"/>
</dbReference>
<dbReference type="RefSeq" id="WP_170134208.1">
    <property type="nucleotide sequence ID" value="NZ_PYGA01000007.1"/>
</dbReference>
<organism evidence="2 3">
    <name type="scientific">Murinocardiopsis flavida</name>
    <dbReference type="NCBI Taxonomy" id="645275"/>
    <lineage>
        <taxon>Bacteria</taxon>
        <taxon>Bacillati</taxon>
        <taxon>Actinomycetota</taxon>
        <taxon>Actinomycetes</taxon>
        <taxon>Streptosporangiales</taxon>
        <taxon>Nocardiopsidaceae</taxon>
        <taxon>Murinocardiopsis</taxon>
    </lineage>
</organism>
<dbReference type="SUPFAM" id="SSF52540">
    <property type="entry name" value="P-loop containing nucleoside triphosphate hydrolases"/>
    <property type="match status" value="1"/>
</dbReference>
<evidence type="ECO:0000313" key="3">
    <source>
        <dbReference type="Proteomes" id="UP000240542"/>
    </source>
</evidence>
<dbReference type="InterPro" id="IPR011990">
    <property type="entry name" value="TPR-like_helical_dom_sf"/>
</dbReference>
<reference evidence="2 3" key="1">
    <citation type="submission" date="2018-03" db="EMBL/GenBank/DDBJ databases">
        <title>Genomic Encyclopedia of Archaeal and Bacterial Type Strains, Phase II (KMG-II): from individual species to whole genera.</title>
        <authorList>
            <person name="Goeker M."/>
        </authorList>
    </citation>
    <scope>NUCLEOTIDE SEQUENCE [LARGE SCALE GENOMIC DNA]</scope>
    <source>
        <strain evidence="2 3">DSM 45312</strain>
    </source>
</reference>
<gene>
    <name evidence="2" type="ORF">CLV63_107119</name>
</gene>
<proteinExistence type="predicted"/>
<dbReference type="EMBL" id="PYGA01000007">
    <property type="protein sequence ID" value="PSK97726.1"/>
    <property type="molecule type" value="Genomic_DNA"/>
</dbReference>
<dbReference type="Gene3D" id="3.40.50.300">
    <property type="entry name" value="P-loop containing nucleotide triphosphate hydrolases"/>
    <property type="match status" value="1"/>
</dbReference>
<dbReference type="PRINTS" id="PR00364">
    <property type="entry name" value="DISEASERSIST"/>
</dbReference>
<name>A0A2P8DKI6_9ACTN</name>
<comment type="caution">
    <text evidence="2">The sequence shown here is derived from an EMBL/GenBank/DDBJ whole genome shotgun (WGS) entry which is preliminary data.</text>
</comment>
<keyword evidence="3" id="KW-1185">Reference proteome</keyword>
<dbReference type="SUPFAM" id="SSF48452">
    <property type="entry name" value="TPR-like"/>
    <property type="match status" value="2"/>
</dbReference>
<protein>
    <submittedName>
        <fullName evidence="2">Tetratricopeptide repeat protein</fullName>
    </submittedName>
</protein>
<sequence>MHERQQNAAHGDVSGQVVQVGEVHGGIHLHGRGRDGTLADVSLDAPRSGTPIRGRDALLAELTGALDRPDGLVRVLHGLGGCGKTAAAQSVADHAAEHGIAVFWIRPEAALDAMLRVAVELGASFAEAERSKATPTAAQRWVWRHLHAAPHPWLLVFDNVDEPVEFCGGRRPGDGDAWIRGSRAGLTMATTRVGRPELWRPALLLEVGPLDERDSVRVLSDHAGGPDPDDLPDAVREAARRVGGIPLALRLIGGVLQEYRTGSSRYEDVLAVLGRSLRELDALAAPVLAARGDGRRPERRMLGGVWALSLDLLRPEIPQAPALLQVLSFLGADGVEVPWGRLPHSALRGGIVDTGPEELTGWSLDRAVNGLRAHGLLDVRESAGVATVALHPLVAEVTRERLGADGLAVAAAVHALVSHPGGDDLAVEQAAYRGVCAVRERELGAAHPLTLDARFGLAFSTLERRSLDEADTRFRALLRDWARAQGPEHPGVLLIRHELGRIAIQRRDWAEAEAQYRAVEAMEESGVLGWHLWTGRHGRALIAFEQGDLAAAERQLREVVRLREHARGPRDIGTMISRHELGRVSLARGNAEEAEESFRTVAEVLDDVLGPLHPQTLASRYERARAAAERGAADRAAAEFAAVAQAQRQVLGADHPGTRRTREALQELRRPRPE</sequence>
<dbReference type="InterPro" id="IPR053137">
    <property type="entry name" value="NLR-like"/>
</dbReference>
<dbReference type="Gene3D" id="1.10.8.430">
    <property type="entry name" value="Helical domain of apoptotic protease-activating factors"/>
    <property type="match status" value="1"/>
</dbReference>
<dbReference type="InterPro" id="IPR027417">
    <property type="entry name" value="P-loop_NTPase"/>
</dbReference>
<evidence type="ECO:0000313" key="2">
    <source>
        <dbReference type="EMBL" id="PSK97726.1"/>
    </source>
</evidence>
<dbReference type="Proteomes" id="UP000240542">
    <property type="component" value="Unassembled WGS sequence"/>
</dbReference>
<evidence type="ECO:0000256" key="1">
    <source>
        <dbReference type="SAM" id="MobiDB-lite"/>
    </source>
</evidence>